<gene>
    <name evidence="1" type="ORF">Tsubulata_014513</name>
</gene>
<protein>
    <submittedName>
        <fullName evidence="1">Uncharacterized protein</fullName>
    </submittedName>
</protein>
<reference evidence="1" key="1">
    <citation type="submission" date="2022-02" db="EMBL/GenBank/DDBJ databases">
        <authorList>
            <person name="Henning P.M."/>
            <person name="McCubbin A.G."/>
            <person name="Shore J.S."/>
        </authorList>
    </citation>
    <scope>NUCLEOTIDE SEQUENCE</scope>
    <source>
        <strain evidence="1">F60SS</strain>
        <tissue evidence="1">Leaves</tissue>
    </source>
</reference>
<keyword evidence="2" id="KW-1185">Reference proteome</keyword>
<reference evidence="1" key="2">
    <citation type="journal article" date="2023" name="Plants (Basel)">
        <title>Annotation of the Turnera subulata (Passifloraceae) Draft Genome Reveals the S-Locus Evolved after the Divergence of Turneroideae from Passifloroideae in a Stepwise Manner.</title>
        <authorList>
            <person name="Henning P.M."/>
            <person name="Roalson E.H."/>
            <person name="Mir W."/>
            <person name="McCubbin A.G."/>
            <person name="Shore J.S."/>
        </authorList>
    </citation>
    <scope>NUCLEOTIDE SEQUENCE</scope>
    <source>
        <strain evidence="1">F60SS</strain>
    </source>
</reference>
<evidence type="ECO:0000313" key="2">
    <source>
        <dbReference type="Proteomes" id="UP001141552"/>
    </source>
</evidence>
<name>A0A9Q0G1P3_9ROSI</name>
<sequence>MVVVGVFDLQIKRSTSCLDIWVTIKQIHKPDFFRTQKPTVQLLLYELLEWVCM</sequence>
<dbReference type="AlphaFoldDB" id="A0A9Q0G1P3"/>
<comment type="caution">
    <text evidence="1">The sequence shown here is derived from an EMBL/GenBank/DDBJ whole genome shotgun (WGS) entry which is preliminary data.</text>
</comment>
<proteinExistence type="predicted"/>
<evidence type="ECO:0000313" key="1">
    <source>
        <dbReference type="EMBL" id="KAJ4841583.1"/>
    </source>
</evidence>
<accession>A0A9Q0G1P3</accession>
<dbReference type="Proteomes" id="UP001141552">
    <property type="component" value="Unassembled WGS sequence"/>
</dbReference>
<dbReference type="EMBL" id="JAKUCV010002736">
    <property type="protein sequence ID" value="KAJ4841583.1"/>
    <property type="molecule type" value="Genomic_DNA"/>
</dbReference>
<organism evidence="1 2">
    <name type="scientific">Turnera subulata</name>
    <dbReference type="NCBI Taxonomy" id="218843"/>
    <lineage>
        <taxon>Eukaryota</taxon>
        <taxon>Viridiplantae</taxon>
        <taxon>Streptophyta</taxon>
        <taxon>Embryophyta</taxon>
        <taxon>Tracheophyta</taxon>
        <taxon>Spermatophyta</taxon>
        <taxon>Magnoliopsida</taxon>
        <taxon>eudicotyledons</taxon>
        <taxon>Gunneridae</taxon>
        <taxon>Pentapetalae</taxon>
        <taxon>rosids</taxon>
        <taxon>fabids</taxon>
        <taxon>Malpighiales</taxon>
        <taxon>Passifloraceae</taxon>
        <taxon>Turnera</taxon>
    </lineage>
</organism>